<protein>
    <submittedName>
        <fullName evidence="1">Uncharacterized protein</fullName>
    </submittedName>
</protein>
<gene>
    <name evidence="1" type="ORF">O1G21_32980</name>
</gene>
<sequence length="53" mass="5399">MKATLRLGSLAGSLALGLGLALVPVVQANAASTFVACGDIAGLRHAINVQRRR</sequence>
<proteinExistence type="predicted"/>
<reference evidence="2" key="1">
    <citation type="submission" date="2022-12" db="EMBL/GenBank/DDBJ databases">
        <authorList>
            <person name="Mo P."/>
        </authorList>
    </citation>
    <scope>NUCLEOTIDE SEQUENCE [LARGE SCALE GENOMIC DNA]</scope>
    <source>
        <strain evidence="2">HUAS 3-15</strain>
    </source>
</reference>
<dbReference type="RefSeq" id="WP_270148831.1">
    <property type="nucleotide sequence ID" value="NZ_CP115450.1"/>
</dbReference>
<dbReference type="EMBL" id="CP115450">
    <property type="protein sequence ID" value="WBP90200.1"/>
    <property type="molecule type" value="Genomic_DNA"/>
</dbReference>
<accession>A0ABY7QBY5</accession>
<evidence type="ECO:0000313" key="2">
    <source>
        <dbReference type="Proteomes" id="UP001212821"/>
    </source>
</evidence>
<name>A0ABY7QBY5_9ACTN</name>
<evidence type="ECO:0000313" key="1">
    <source>
        <dbReference type="EMBL" id="WBP90200.1"/>
    </source>
</evidence>
<keyword evidence="2" id="KW-1185">Reference proteome</keyword>
<dbReference type="Proteomes" id="UP001212821">
    <property type="component" value="Chromosome"/>
</dbReference>
<organism evidence="1 2">
    <name type="scientific">Kitasatospora cathayae</name>
    <dbReference type="NCBI Taxonomy" id="3004092"/>
    <lineage>
        <taxon>Bacteria</taxon>
        <taxon>Bacillati</taxon>
        <taxon>Actinomycetota</taxon>
        <taxon>Actinomycetes</taxon>
        <taxon>Kitasatosporales</taxon>
        <taxon>Streptomycetaceae</taxon>
        <taxon>Kitasatospora</taxon>
    </lineage>
</organism>